<dbReference type="Gene3D" id="3.90.1750.20">
    <property type="entry name" value="Putative Large Serine Recombinase, Chain B, Domain 2"/>
    <property type="match status" value="1"/>
</dbReference>
<dbReference type="InterPro" id="IPR006119">
    <property type="entry name" value="Resolv_N"/>
</dbReference>
<dbReference type="Pfam" id="PF07508">
    <property type="entry name" value="Recombinase"/>
    <property type="match status" value="1"/>
</dbReference>
<dbReference type="Pfam" id="PF14287">
    <property type="entry name" value="DUF4368"/>
    <property type="match status" value="1"/>
</dbReference>
<evidence type="ECO:0000259" key="3">
    <source>
        <dbReference type="PROSITE" id="PS51737"/>
    </source>
</evidence>
<sequence length="572" mass="66128">MTNTGNLGTIEATNPVLTVAPLKEDTEMLRATDKITALYCRLSQEDANEGDSNSITNQKDILLRYAKEHRFPNPTFFVDDGYSGTNYDRPGFQQMLSEIEAGKVAVVLSKDLSRLGRNSSLTGLYINFTFPKYGVRYIAINDHFDTIDPNSTDNDVAGIKNWFNEFFAKDTSRKIRAVQKAKGEQGIPLTTNVPFGYRKDPEDRTKWVVDEAAAPVVKRIFNLCMEGRGPMQIAKLLQAEQVLNPTAYKRREGINTPSPETADPYHWNPNTVVHILERREYTGCTVNFKTYTNSIWDKKQRETPIEKRAVFYNTHPAIIEQEVFDKVQEIRKQRHRRTKTGKSSLFSGMVYCADCGAKMRYCTTNYFEKRQDHFVCASYRSNTGTCSAHFIRAVVLEELVWMHMKTVISYVTRHEAHFRTVMEHRLRLSSEEAVRGHKKRLAQAERRLGELDRLFIRIYEDNVAGKLSDERFALMSKTYEDEQAQLKVEIQTLQQEIEVQERQIENLEQFIQRVHKYEDLQEMTPYALRELVKGIYIEAPDKSSGKRRQGIRISYDLVGFIPVEELMKQETA</sequence>
<accession>A0ABT1WQR8</accession>
<evidence type="ECO:0000259" key="2">
    <source>
        <dbReference type="PROSITE" id="PS51736"/>
    </source>
</evidence>
<dbReference type="CDD" id="cd03770">
    <property type="entry name" value="SR_TndX_transposase"/>
    <property type="match status" value="1"/>
</dbReference>
<dbReference type="InterPro" id="IPR038109">
    <property type="entry name" value="DNA_bind_recomb_sf"/>
</dbReference>
<dbReference type="Proteomes" id="UP001059480">
    <property type="component" value="Unassembled WGS sequence"/>
</dbReference>
<proteinExistence type="predicted"/>
<dbReference type="PROSITE" id="PS51736">
    <property type="entry name" value="RECOMBINASES_3"/>
    <property type="match status" value="1"/>
</dbReference>
<evidence type="ECO:0000313" key="4">
    <source>
        <dbReference type="EMBL" id="MCQ9210722.1"/>
    </source>
</evidence>
<reference evidence="4" key="3">
    <citation type="journal article" date="2023" name="Microbiol. Resour. Announc.">
        <title>Draft Genome Sequence of Granulicatella sp. Strain S8, Isolated from a Marine Fish, Seriola quinqueradiata.</title>
        <authorList>
            <person name="Lee M."/>
            <person name="Farooq A."/>
            <person name="Jeong J.B."/>
            <person name="Jung M.Y."/>
        </authorList>
    </citation>
    <scope>NUCLEOTIDE SEQUENCE</scope>
    <source>
        <strain evidence="4">S8</strain>
    </source>
</reference>
<keyword evidence="1" id="KW-0175">Coiled coil</keyword>
<dbReference type="RefSeq" id="WP_256945834.1">
    <property type="nucleotide sequence ID" value="NZ_JANHNZ010000012.1"/>
</dbReference>
<organism evidence="4 5">
    <name type="scientific">Granulicatella seriolae</name>
    <dbReference type="NCBI Taxonomy" id="2967226"/>
    <lineage>
        <taxon>Bacteria</taxon>
        <taxon>Bacillati</taxon>
        <taxon>Bacillota</taxon>
        <taxon>Bacilli</taxon>
        <taxon>Lactobacillales</taxon>
        <taxon>Carnobacteriaceae</taxon>
        <taxon>Granulicatella</taxon>
    </lineage>
</organism>
<gene>
    <name evidence="4" type="ORF">NPA36_09205</name>
</gene>
<dbReference type="PANTHER" id="PTHR30461">
    <property type="entry name" value="DNA-INVERTASE FROM LAMBDOID PROPHAGE"/>
    <property type="match status" value="1"/>
</dbReference>
<dbReference type="PANTHER" id="PTHR30461:SF23">
    <property type="entry name" value="DNA RECOMBINASE-RELATED"/>
    <property type="match status" value="1"/>
</dbReference>
<reference evidence="4" key="2">
    <citation type="journal article" date="2023" name="Curr. Microbiol.">
        <title>Granulicatella seriolae sp. nov., a Novel Facultative Anaerobe Isolated from Yellowtail Marine Fish.</title>
        <authorList>
            <person name="Lee M."/>
            <person name="Choi Y.J."/>
            <person name="Farooq A."/>
            <person name="Jeong J.B."/>
            <person name="Jung M.Y."/>
        </authorList>
    </citation>
    <scope>NUCLEOTIDE SEQUENCE</scope>
    <source>
        <strain evidence="4">S8</strain>
    </source>
</reference>
<dbReference type="InterPro" id="IPR011109">
    <property type="entry name" value="DNA_bind_recombinase_dom"/>
</dbReference>
<keyword evidence="5" id="KW-1185">Reference proteome</keyword>
<dbReference type="InterPro" id="IPR050639">
    <property type="entry name" value="SSR_resolvase"/>
</dbReference>
<dbReference type="Pfam" id="PF00239">
    <property type="entry name" value="Resolvase"/>
    <property type="match status" value="1"/>
</dbReference>
<name>A0ABT1WQR8_9LACT</name>
<feature type="domain" description="Recombinase" evidence="3">
    <location>
        <begin position="194"/>
        <end position="337"/>
    </location>
</feature>
<reference evidence="4" key="1">
    <citation type="submission" date="2022-07" db="EMBL/GenBank/DDBJ databases">
        <authorList>
            <person name="Jung M.-Y."/>
            <person name="Lee M."/>
        </authorList>
    </citation>
    <scope>NUCLEOTIDE SEQUENCE</scope>
    <source>
        <strain evidence="4">S8</strain>
    </source>
</reference>
<evidence type="ECO:0000256" key="1">
    <source>
        <dbReference type="SAM" id="Coils"/>
    </source>
</evidence>
<dbReference type="SMART" id="SM00857">
    <property type="entry name" value="Resolvase"/>
    <property type="match status" value="1"/>
</dbReference>
<dbReference type="Gene3D" id="3.40.50.1390">
    <property type="entry name" value="Resolvase, N-terminal catalytic domain"/>
    <property type="match status" value="1"/>
</dbReference>
<dbReference type="InterPro" id="IPR025378">
    <property type="entry name" value="DUF4368"/>
</dbReference>
<protein>
    <submittedName>
        <fullName evidence="4">Recombinase family protein</fullName>
    </submittedName>
</protein>
<dbReference type="InterPro" id="IPR036162">
    <property type="entry name" value="Resolvase-like_N_sf"/>
</dbReference>
<evidence type="ECO:0000313" key="5">
    <source>
        <dbReference type="Proteomes" id="UP001059480"/>
    </source>
</evidence>
<comment type="caution">
    <text evidence="4">The sequence shown here is derived from an EMBL/GenBank/DDBJ whole genome shotgun (WGS) entry which is preliminary data.</text>
</comment>
<dbReference type="InterPro" id="IPR025827">
    <property type="entry name" value="Zn_ribbon_recom_dom"/>
</dbReference>
<dbReference type="SUPFAM" id="SSF53041">
    <property type="entry name" value="Resolvase-like"/>
    <property type="match status" value="1"/>
</dbReference>
<dbReference type="EMBL" id="JANHNZ010000012">
    <property type="protein sequence ID" value="MCQ9210722.1"/>
    <property type="molecule type" value="Genomic_DNA"/>
</dbReference>
<feature type="domain" description="Resolvase/invertase-type recombinase catalytic" evidence="2">
    <location>
        <begin position="35"/>
        <end position="186"/>
    </location>
</feature>
<feature type="coiled-coil region" evidence="1">
    <location>
        <begin position="434"/>
        <end position="510"/>
    </location>
</feature>
<dbReference type="Pfam" id="PF13408">
    <property type="entry name" value="Zn_ribbon_recom"/>
    <property type="match status" value="1"/>
</dbReference>
<dbReference type="PROSITE" id="PS51737">
    <property type="entry name" value="RECOMBINASE_DNA_BIND"/>
    <property type="match status" value="1"/>
</dbReference>